<evidence type="ECO:0000256" key="1">
    <source>
        <dbReference type="SAM" id="MobiDB-lite"/>
    </source>
</evidence>
<feature type="region of interest" description="Disordered" evidence="1">
    <location>
        <begin position="1"/>
        <end position="21"/>
    </location>
</feature>
<dbReference type="Proteomes" id="UP001333102">
    <property type="component" value="Chromosome"/>
</dbReference>
<dbReference type="RefSeq" id="WP_324668187.1">
    <property type="nucleotide sequence ID" value="NZ_CP141614.1"/>
</dbReference>
<feature type="domain" description="YvlB/LiaX N-terminal" evidence="2">
    <location>
        <begin position="21"/>
        <end position="49"/>
    </location>
</feature>
<dbReference type="EMBL" id="CP141614">
    <property type="protein sequence ID" value="WRP13922.1"/>
    <property type="molecule type" value="Genomic_DNA"/>
</dbReference>
<gene>
    <name evidence="3" type="ORF">VLY81_10855</name>
</gene>
<name>A0ABZ1BMC8_9FIRM</name>
<accession>A0ABZ1BMC8</accession>
<evidence type="ECO:0000259" key="2">
    <source>
        <dbReference type="Pfam" id="PF22746"/>
    </source>
</evidence>
<dbReference type="Pfam" id="PF22746">
    <property type="entry name" value="SHOCT-like_DUF2089-C"/>
    <property type="match status" value="1"/>
</dbReference>
<feature type="compositionally biased region" description="Pro residues" evidence="1">
    <location>
        <begin position="1"/>
        <end position="11"/>
    </location>
</feature>
<dbReference type="InterPro" id="IPR053959">
    <property type="entry name" value="YvlB/LiaX_N"/>
</dbReference>
<evidence type="ECO:0000313" key="4">
    <source>
        <dbReference type="Proteomes" id="UP001333102"/>
    </source>
</evidence>
<organism evidence="3 4">
    <name type="scientific">Geochorda subterranea</name>
    <dbReference type="NCBI Taxonomy" id="3109564"/>
    <lineage>
        <taxon>Bacteria</taxon>
        <taxon>Bacillati</taxon>
        <taxon>Bacillota</taxon>
        <taxon>Limnochordia</taxon>
        <taxon>Limnochordales</taxon>
        <taxon>Geochordaceae</taxon>
        <taxon>Geochorda</taxon>
    </lineage>
</organism>
<evidence type="ECO:0000313" key="3">
    <source>
        <dbReference type="EMBL" id="WRP13922.1"/>
    </source>
</evidence>
<sequence length="145" mass="15789">MTVPPAVPPSPQARGESGAEDERLRILRLVQQGKVTPEQALALLDALGRHRRRGAGRAPEPARAPAGGRGRILRIRIVEDDEERVHLNIPLSLARSALRLVPARAQRYLAGVDLEALLEQVEHGASGRILVVRDDEDNGVEVTVE</sequence>
<proteinExistence type="predicted"/>
<protein>
    <recommendedName>
        <fullName evidence="2">YvlB/LiaX N-terminal domain-containing protein</fullName>
    </recommendedName>
</protein>
<reference evidence="4" key="1">
    <citation type="submission" date="2023-12" db="EMBL/GenBank/DDBJ databases">
        <title>Novel isolates from deep terrestrial aquifers shed light on the physiology and ecology of the class Limnochordia.</title>
        <authorList>
            <person name="Karnachuk O.V."/>
            <person name="Lukina A.P."/>
            <person name="Avakyan M.R."/>
            <person name="Kadnikov V."/>
            <person name="Begmatov S."/>
            <person name="Beletsky A.V."/>
            <person name="Mardanov A.V."/>
            <person name="Ravin N.V."/>
        </authorList>
    </citation>
    <scope>NUCLEOTIDE SEQUENCE [LARGE SCALE GENOMIC DNA]</scope>
    <source>
        <strain evidence="4">LN</strain>
    </source>
</reference>
<keyword evidence="4" id="KW-1185">Reference proteome</keyword>